<keyword evidence="2" id="KW-1185">Reference proteome</keyword>
<name>A0ACB7ER02_NIBAL</name>
<accession>A0ACB7ER02</accession>
<organism evidence="1 2">
    <name type="scientific">Nibea albiflora</name>
    <name type="common">Yellow drum</name>
    <name type="synonym">Corvina albiflora</name>
    <dbReference type="NCBI Taxonomy" id="240163"/>
    <lineage>
        <taxon>Eukaryota</taxon>
        <taxon>Metazoa</taxon>
        <taxon>Chordata</taxon>
        <taxon>Craniata</taxon>
        <taxon>Vertebrata</taxon>
        <taxon>Euteleostomi</taxon>
        <taxon>Actinopterygii</taxon>
        <taxon>Neopterygii</taxon>
        <taxon>Teleostei</taxon>
        <taxon>Neoteleostei</taxon>
        <taxon>Acanthomorphata</taxon>
        <taxon>Eupercaria</taxon>
        <taxon>Sciaenidae</taxon>
        <taxon>Nibea</taxon>
    </lineage>
</organism>
<evidence type="ECO:0000313" key="1">
    <source>
        <dbReference type="EMBL" id="KAG8004628.1"/>
    </source>
</evidence>
<dbReference type="EMBL" id="CM024812">
    <property type="protein sequence ID" value="KAG8004628.1"/>
    <property type="molecule type" value="Genomic_DNA"/>
</dbReference>
<gene>
    <name evidence="1" type="primary">GABRG3</name>
    <name evidence="1" type="ORF">GBF38_008964</name>
</gene>
<comment type="caution">
    <text evidence="1">The sequence shown here is derived from an EMBL/GenBank/DDBJ whole genome shotgun (WGS) entry which is preliminary data.</text>
</comment>
<evidence type="ECO:0000313" key="2">
    <source>
        <dbReference type="Proteomes" id="UP000805704"/>
    </source>
</evidence>
<protein>
    <submittedName>
        <fullName evidence="1">Gamma-aminobutyric acid receptor subunit gamma-3</fullName>
    </submittedName>
</protein>
<proteinExistence type="predicted"/>
<sequence length="860" mass="99578">MHRSTLVALAVLLCTSPLVYGGKVLVYPLDGSHWVNMKVLIEELHSRGHEVTVLRPSDSWYIKPESPHYKSITINCTVDFHEEHFESFIASILNMRWKGASLWAQIVLEYEFMEEFYLMNKNVLQMVGEMFENTKLMQNLQDAKYDLVLTDPVLGGGVLLAHRLGLPLVLNARWTIHGEGHYAIAPSPFSYVPVPGTFLTDKMTFPQRVKNLLCYFIIVFHTWFFVDSNYKPFVHRYFGSDVHYMELFQAADIWLMRNDFTFEFPRPTMPNIVYVSGFQCKPSKPLVKEIEDFVESSGEHGIIIMSLGTLVAKLPEEITEHIAAAFAELPQKVIWKHKGKRPSNLGSNTLLLDWLPQNDLLGHPKTRLFVAHGGNNGVQEAIYHGVPLVGLPLIYDQKENLFKMQVRGVAKVLDIVTLNKDIFLEALKEVLYEPSYKEKMTTLSNLQRDQPMKPLDRAMFWIEFVMRHKGAKHLRTESYKMSMIQYHSIDVVAFLLAILLLEYQIDIIFAQTWVDTRLRYNSSSSMPTLTLNSNMVGLIWLPDTIFRNSKNADSHWITTPNQLLRIRNNGTILYTLRMTINAECQLQLHNFPMDEHSCPLVFSSYGYPRDEIVYKWAQNSVATSDQKYWRLYQFDFMGLRNTTDVLTTTAGDYVLMTVYFDLSRRMGYFTIQTYIPCILTVVLSWVSFWIKSDATPARTALGITTVLTMTTLSTVARNSLPRVSYVTAMDLFVTVCFLFVFAAMIEYAMLNYYSYSVRRPPPKTQRMAYSSFNMAHTPRPMMPMGNSLFWHDYEDNCLYECLDGKDCTSFFCCYEECKEGGWKKGRIHVNIRELDSYSRVFFPTSFLLFNIVYWVSYLYL</sequence>
<dbReference type="Proteomes" id="UP000805704">
    <property type="component" value="Chromosome 24"/>
</dbReference>
<keyword evidence="1" id="KW-0675">Receptor</keyword>
<reference evidence="1" key="1">
    <citation type="submission" date="2020-04" db="EMBL/GenBank/DDBJ databases">
        <title>A chromosome-scale assembly and high-density genetic map of the yellow drum (Nibea albiflora) genome.</title>
        <authorList>
            <person name="Xu D."/>
            <person name="Zhang W."/>
            <person name="Chen R."/>
            <person name="Tan P."/>
            <person name="Wang L."/>
            <person name="Song H."/>
            <person name="Tian L."/>
            <person name="Zhu Q."/>
            <person name="Wang B."/>
        </authorList>
    </citation>
    <scope>NUCLEOTIDE SEQUENCE</scope>
    <source>
        <strain evidence="1">ZJHYS-2018</strain>
    </source>
</reference>